<feature type="domain" description="DprA winged helix" evidence="3">
    <location>
        <begin position="298"/>
        <end position="355"/>
    </location>
</feature>
<evidence type="ECO:0000256" key="1">
    <source>
        <dbReference type="ARBA" id="ARBA00006525"/>
    </source>
</evidence>
<dbReference type="PANTHER" id="PTHR43022">
    <property type="entry name" value="PROTEIN SMF"/>
    <property type="match status" value="1"/>
</dbReference>
<accession>A0A926HWH5</accession>
<protein>
    <submittedName>
        <fullName evidence="4">DNA-protecting protein DprA</fullName>
    </submittedName>
</protein>
<dbReference type="InterPro" id="IPR057666">
    <property type="entry name" value="DrpA_SLOG"/>
</dbReference>
<proteinExistence type="inferred from homology"/>
<dbReference type="InterPro" id="IPR041614">
    <property type="entry name" value="DprA_WH"/>
</dbReference>
<sequence length="361" mass="39507">MSGLTHEEKIWYWLASTPRLGFKHMVSILEMQISLEEIFADPGSLSMLPEEMRETLKSRADMGRIEEELFSLEKQGIHAVPMPSGEYPPLLREIYRPPLILYVKGSLLRVGELPLGMVGTRLASREGMARMKQIARELADAGVTVVSGMARGIDTACHKGALEAGGVTVAVLGCGVERAYPSENKRLYHAIAETGAVISEFPPGTPPFAGNFPVRNRIISGMSRGILVGEANEASGAHNTARHAYEENRDVFAVPAEKPEQTAELPALLMENGSLSARSAREVLSYYGWAAEEPLQEESPEPGLDFFERELYNLLLKGDMTMQQLADRSGSAAAKVSLTLTKLEVKGLVERLPGNRFGKKI</sequence>
<evidence type="ECO:0000313" key="4">
    <source>
        <dbReference type="EMBL" id="MBC8537681.1"/>
    </source>
</evidence>
<dbReference type="Proteomes" id="UP000617951">
    <property type="component" value="Unassembled WGS sequence"/>
</dbReference>
<comment type="caution">
    <text evidence="4">The sequence shown here is derived from an EMBL/GenBank/DDBJ whole genome shotgun (WGS) entry which is preliminary data.</text>
</comment>
<reference evidence="4" key="1">
    <citation type="submission" date="2020-08" db="EMBL/GenBank/DDBJ databases">
        <title>Genome public.</title>
        <authorList>
            <person name="Liu C."/>
            <person name="Sun Q."/>
        </authorList>
    </citation>
    <scope>NUCLEOTIDE SEQUENCE</scope>
    <source>
        <strain evidence="4">NSJ-63</strain>
    </source>
</reference>
<name>A0A926HWH5_9FIRM</name>
<dbReference type="InterPro" id="IPR036388">
    <property type="entry name" value="WH-like_DNA-bd_sf"/>
</dbReference>
<dbReference type="EMBL" id="JACRSS010000001">
    <property type="protein sequence ID" value="MBC8537681.1"/>
    <property type="molecule type" value="Genomic_DNA"/>
</dbReference>
<evidence type="ECO:0000313" key="5">
    <source>
        <dbReference type="Proteomes" id="UP000617951"/>
    </source>
</evidence>
<dbReference type="SUPFAM" id="SSF102405">
    <property type="entry name" value="MCP/YpsA-like"/>
    <property type="match status" value="1"/>
</dbReference>
<feature type="domain" description="Smf/DprA SLOG" evidence="2">
    <location>
        <begin position="84"/>
        <end position="285"/>
    </location>
</feature>
<dbReference type="Gene3D" id="1.10.10.10">
    <property type="entry name" value="Winged helix-like DNA-binding domain superfamily/Winged helix DNA-binding domain"/>
    <property type="match status" value="1"/>
</dbReference>
<dbReference type="Pfam" id="PF17782">
    <property type="entry name" value="WHD_DprA"/>
    <property type="match status" value="1"/>
</dbReference>
<dbReference type="RefSeq" id="WP_249279560.1">
    <property type="nucleotide sequence ID" value="NZ_JACRSS010000001.1"/>
</dbReference>
<comment type="similarity">
    <text evidence="1">Belongs to the DprA/Smf family.</text>
</comment>
<dbReference type="InterPro" id="IPR036390">
    <property type="entry name" value="WH_DNA-bd_sf"/>
</dbReference>
<dbReference type="InterPro" id="IPR003488">
    <property type="entry name" value="DprA"/>
</dbReference>
<dbReference type="Pfam" id="PF02481">
    <property type="entry name" value="DNA_processg_A"/>
    <property type="match status" value="1"/>
</dbReference>
<dbReference type="SUPFAM" id="SSF46785">
    <property type="entry name" value="Winged helix' DNA-binding domain"/>
    <property type="match status" value="1"/>
</dbReference>
<dbReference type="NCBIfam" id="TIGR00732">
    <property type="entry name" value="dprA"/>
    <property type="match status" value="1"/>
</dbReference>
<gene>
    <name evidence="4" type="primary">dprA</name>
    <name evidence="4" type="ORF">H8693_01890</name>
</gene>
<evidence type="ECO:0000259" key="3">
    <source>
        <dbReference type="Pfam" id="PF17782"/>
    </source>
</evidence>
<dbReference type="Gene3D" id="3.40.50.450">
    <property type="match status" value="1"/>
</dbReference>
<evidence type="ECO:0000259" key="2">
    <source>
        <dbReference type="Pfam" id="PF02481"/>
    </source>
</evidence>
<keyword evidence="5" id="KW-1185">Reference proteome</keyword>
<dbReference type="GO" id="GO:0009294">
    <property type="term" value="P:DNA-mediated transformation"/>
    <property type="evidence" value="ECO:0007669"/>
    <property type="project" value="InterPro"/>
</dbReference>
<dbReference type="PANTHER" id="PTHR43022:SF1">
    <property type="entry name" value="PROTEIN SMF"/>
    <property type="match status" value="1"/>
</dbReference>
<organism evidence="4 5">
    <name type="scientific">Guopingia tenuis</name>
    <dbReference type="NCBI Taxonomy" id="2763656"/>
    <lineage>
        <taxon>Bacteria</taxon>
        <taxon>Bacillati</taxon>
        <taxon>Bacillota</taxon>
        <taxon>Clostridia</taxon>
        <taxon>Christensenellales</taxon>
        <taxon>Christensenellaceae</taxon>
        <taxon>Guopingia</taxon>
    </lineage>
</organism>
<dbReference type="AlphaFoldDB" id="A0A926HWH5"/>